<dbReference type="Proteomes" id="UP000186817">
    <property type="component" value="Unassembled WGS sequence"/>
</dbReference>
<reference evidence="3 4" key="1">
    <citation type="submission" date="2016-02" db="EMBL/GenBank/DDBJ databases">
        <title>Genome analysis of coral dinoflagellate symbionts highlights evolutionary adaptations to a symbiotic lifestyle.</title>
        <authorList>
            <person name="Aranda M."/>
            <person name="Li Y."/>
            <person name="Liew Y.J."/>
            <person name="Baumgarten S."/>
            <person name="Simakov O."/>
            <person name="Wilson M."/>
            <person name="Piel J."/>
            <person name="Ashoor H."/>
            <person name="Bougouffa S."/>
            <person name="Bajic V.B."/>
            <person name="Ryu T."/>
            <person name="Ravasi T."/>
            <person name="Bayer T."/>
            <person name="Micklem G."/>
            <person name="Kim H."/>
            <person name="Bhak J."/>
            <person name="Lajeunesse T.C."/>
            <person name="Voolstra C.R."/>
        </authorList>
    </citation>
    <scope>NUCLEOTIDE SEQUENCE [LARGE SCALE GENOMIC DNA]</scope>
    <source>
        <strain evidence="3 4">CCMP2467</strain>
    </source>
</reference>
<keyword evidence="2" id="KW-0812">Transmembrane</keyword>
<evidence type="ECO:0000256" key="1">
    <source>
        <dbReference type="ARBA" id="ARBA00023157"/>
    </source>
</evidence>
<organism evidence="3 4">
    <name type="scientific">Symbiodinium microadriaticum</name>
    <name type="common">Dinoflagellate</name>
    <name type="synonym">Zooxanthella microadriatica</name>
    <dbReference type="NCBI Taxonomy" id="2951"/>
    <lineage>
        <taxon>Eukaryota</taxon>
        <taxon>Sar</taxon>
        <taxon>Alveolata</taxon>
        <taxon>Dinophyceae</taxon>
        <taxon>Suessiales</taxon>
        <taxon>Symbiodiniaceae</taxon>
        <taxon>Symbiodinium</taxon>
    </lineage>
</organism>
<feature type="transmembrane region" description="Helical" evidence="2">
    <location>
        <begin position="728"/>
        <end position="752"/>
    </location>
</feature>
<keyword evidence="2" id="KW-1133">Transmembrane helix</keyword>
<dbReference type="Gene3D" id="2.10.70.10">
    <property type="entry name" value="Complement Module, domain 1"/>
    <property type="match status" value="1"/>
</dbReference>
<feature type="transmembrane region" description="Helical" evidence="2">
    <location>
        <begin position="593"/>
        <end position="613"/>
    </location>
</feature>
<dbReference type="AlphaFoldDB" id="A0A1Q9F0C2"/>
<dbReference type="InterPro" id="IPR035897">
    <property type="entry name" value="Toll_tir_struct_dom_sf"/>
</dbReference>
<dbReference type="InterPro" id="IPR000436">
    <property type="entry name" value="Sushi_SCR_CCP_dom"/>
</dbReference>
<comment type="caution">
    <text evidence="3">The sequence shown here is derived from an EMBL/GenBank/DDBJ whole genome shotgun (WGS) entry which is preliminary data.</text>
</comment>
<proteinExistence type="predicted"/>
<feature type="transmembrane region" description="Helical" evidence="2">
    <location>
        <begin position="833"/>
        <end position="850"/>
    </location>
</feature>
<gene>
    <name evidence="3" type="ORF">AK812_SmicGene2821</name>
</gene>
<accession>A0A1Q9F0C2</accession>
<dbReference type="CDD" id="cd00033">
    <property type="entry name" value="CCP"/>
    <property type="match status" value="1"/>
</dbReference>
<keyword evidence="4" id="KW-1185">Reference proteome</keyword>
<feature type="transmembrane region" description="Helical" evidence="2">
    <location>
        <begin position="909"/>
        <end position="927"/>
    </location>
</feature>
<feature type="transmembrane region" description="Helical" evidence="2">
    <location>
        <begin position="544"/>
        <end position="573"/>
    </location>
</feature>
<keyword evidence="2" id="KW-0472">Membrane</keyword>
<sequence>MSVRLGPVSLVLGIAPILPCKSPDADDSWAPHKGNSDLEDLEFGCGLNDAQPTRIVTSVGLGNQQFFNDCDGKAHDDVCIAHCNFGWNMMETAPSIFVCKSGSLVGLYGFPDAVGVQHDCDGIRTAETCTASCAVPGYTYSAGNTAQVFTCQPGGTVQGTTPTCERDLISISCADLSLSSIFSHNCVGKRYQDTCGVSCSTGYHLTGWGSQFICQADGTYSGSLPVLPQARNVRWCPFPIASAKPLSCQCNASADAVGAHLRGRELRGYHVWRHLHGVLRYRAWKSAQPDLPITGSVDEHGSRGSTAVRAIAMRVSASVDEAFSKAMSHEAAGQMPFVRVDSFDVNLEEPVPSEGRFADFRSRRPPQLHLKAEALKEDSIDSVALYGNLGSNALSSWIAGDDSAGCSIASSGLRHLQIPTVLSPSISSPNDGLSAPTPSPVLFGSSLMRGNSVISITTSPTARSVISESACSLPGMLNALSQTEFQETIAVRGVSPHVLLHCAGYLLKNGRQRRNDHQLSDELEEDVLDYFISHSWSVGRWRKFMALALFFNVRPALAVSITVQLFAFVGVYTGRLRLRPGNFRFFPEGVASLSLWCSILGALSFWLVICCWHERPRCCRRRRRNAFFDTVCIDQSDAAKQREGIDAITAYLCHSNCLLVVLSDQYLQRIWTVFEMTTFLAMCPLGKVMVQPVGLAEITFWCCLLQLLRPAVVSARANFMIFAQGEEVANLAIGILMMLLLEVQIFVLVRVLRKWGIARSQLAHDIQTFTFRSAKCHHEPDRDEIFTAVRHLATNAGLIDTDATKNEACAAMEDRARQLVPELMQGALSPVGLPYWNALVIAMPVLAGMLDDVAVQLRDEDLGSRPHVEVLRILLVNLSIAMNLMAAVGCTSVLVYYPRQSRCAEVIRTLAYTVLMTIIVLLPWTSAMLNSDSVGADSVVIILGCVVWPQALVLWILYGKGLQCFLACLCWFST</sequence>
<evidence type="ECO:0008006" key="5">
    <source>
        <dbReference type="Google" id="ProtNLM"/>
    </source>
</evidence>
<dbReference type="Gene3D" id="3.40.50.10140">
    <property type="entry name" value="Toll/interleukin-1 receptor homology (TIR) domain"/>
    <property type="match status" value="1"/>
</dbReference>
<dbReference type="SUPFAM" id="SSF52200">
    <property type="entry name" value="Toll/Interleukin receptor TIR domain"/>
    <property type="match status" value="1"/>
</dbReference>
<feature type="transmembrane region" description="Helical" evidence="2">
    <location>
        <begin position="870"/>
        <end position="897"/>
    </location>
</feature>
<dbReference type="EMBL" id="LSRX01000031">
    <property type="protein sequence ID" value="OLQ13184.1"/>
    <property type="molecule type" value="Genomic_DNA"/>
</dbReference>
<protein>
    <recommendedName>
        <fullName evidence="5">Sushi domain-containing protein</fullName>
    </recommendedName>
</protein>
<evidence type="ECO:0000256" key="2">
    <source>
        <dbReference type="SAM" id="Phobius"/>
    </source>
</evidence>
<feature type="transmembrane region" description="Helical" evidence="2">
    <location>
        <begin position="688"/>
        <end position="708"/>
    </location>
</feature>
<name>A0A1Q9F0C2_SYMMI</name>
<feature type="transmembrane region" description="Helical" evidence="2">
    <location>
        <begin position="939"/>
        <end position="958"/>
    </location>
</feature>
<evidence type="ECO:0000313" key="4">
    <source>
        <dbReference type="Proteomes" id="UP000186817"/>
    </source>
</evidence>
<evidence type="ECO:0000313" key="3">
    <source>
        <dbReference type="EMBL" id="OLQ13184.1"/>
    </source>
</evidence>
<keyword evidence="1" id="KW-1015">Disulfide bond</keyword>
<dbReference type="OrthoDB" id="428648at2759"/>